<dbReference type="GO" id="GO:0016874">
    <property type="term" value="F:ligase activity"/>
    <property type="evidence" value="ECO:0007669"/>
    <property type="project" value="UniProtKB-KW"/>
</dbReference>
<sequence length="163" mass="18463">MRLFLAQAATLYDYPGIQAAFTPCMQGRWRPESSLHATLLFLGDRFPPERVIDLVRRCDLPMADAYIKGIERFSHNRILYAASEHPTLVEGHRMLSSAFEMQPHGHYIPHVTLMRYKKIETACFEKEKTTAEAVIAGKIEGGLKLMRSTLTPAGAVYDTLYAF</sequence>
<name>A0ABZ3H8D9_9BACT</name>
<dbReference type="RefSeq" id="WP_345972272.1">
    <property type="nucleotide sequence ID" value="NZ_CP147920.1"/>
</dbReference>
<protein>
    <submittedName>
        <fullName evidence="1">2'-5' RNA ligase family protein</fullName>
    </submittedName>
</protein>
<dbReference type="InterPro" id="IPR009097">
    <property type="entry name" value="Cyclic_Pdiesterase"/>
</dbReference>
<dbReference type="SUPFAM" id="SSF55144">
    <property type="entry name" value="LigT-like"/>
    <property type="match status" value="1"/>
</dbReference>
<evidence type="ECO:0000313" key="1">
    <source>
        <dbReference type="EMBL" id="XAU14584.1"/>
    </source>
</evidence>
<dbReference type="Proteomes" id="UP001447842">
    <property type="component" value="Chromosome"/>
</dbReference>
<keyword evidence="2" id="KW-1185">Reference proteome</keyword>
<reference evidence="1 2" key="1">
    <citation type="submission" date="2024-03" db="EMBL/GenBank/DDBJ databases">
        <title>Sulfurimonas sp. HSL3-1.</title>
        <authorList>
            <person name="Wang S."/>
        </authorList>
    </citation>
    <scope>NUCLEOTIDE SEQUENCE [LARGE SCALE GENOMIC DNA]</scope>
    <source>
        <strain evidence="1 2">HSL3-1</strain>
    </source>
</reference>
<dbReference type="Pfam" id="PF13563">
    <property type="entry name" value="2_5_RNA_ligase2"/>
    <property type="match status" value="1"/>
</dbReference>
<dbReference type="EMBL" id="CP147920">
    <property type="protein sequence ID" value="XAU14584.1"/>
    <property type="molecule type" value="Genomic_DNA"/>
</dbReference>
<evidence type="ECO:0000313" key="2">
    <source>
        <dbReference type="Proteomes" id="UP001447842"/>
    </source>
</evidence>
<keyword evidence="1" id="KW-0436">Ligase</keyword>
<accession>A0ABZ3H8D9</accession>
<organism evidence="1 2">
    <name type="scientific">Sulfurimonas diazotrophicus</name>
    <dbReference type="NCBI Taxonomy" id="3131939"/>
    <lineage>
        <taxon>Bacteria</taxon>
        <taxon>Pseudomonadati</taxon>
        <taxon>Campylobacterota</taxon>
        <taxon>Epsilonproteobacteria</taxon>
        <taxon>Campylobacterales</taxon>
        <taxon>Sulfurimonadaceae</taxon>
        <taxon>Sulfurimonas</taxon>
    </lineage>
</organism>
<proteinExistence type="predicted"/>
<gene>
    <name evidence="1" type="ORF">WCY31_10055</name>
</gene>
<dbReference type="Gene3D" id="3.90.1140.10">
    <property type="entry name" value="Cyclic phosphodiesterase"/>
    <property type="match status" value="1"/>
</dbReference>